<dbReference type="AlphaFoldDB" id="X0ZL61"/>
<dbReference type="EMBL" id="BARS01053133">
    <property type="protein sequence ID" value="GAG48986.1"/>
    <property type="molecule type" value="Genomic_DNA"/>
</dbReference>
<accession>X0ZL61</accession>
<feature type="non-terminal residue" evidence="2">
    <location>
        <position position="1"/>
    </location>
</feature>
<name>X0ZL61_9ZZZZ</name>
<evidence type="ECO:0000259" key="1">
    <source>
        <dbReference type="Pfam" id="PF00293"/>
    </source>
</evidence>
<protein>
    <recommendedName>
        <fullName evidence="1">Nudix hydrolase domain-containing protein</fullName>
    </recommendedName>
</protein>
<evidence type="ECO:0000313" key="2">
    <source>
        <dbReference type="EMBL" id="GAG48986.1"/>
    </source>
</evidence>
<dbReference type="InterPro" id="IPR000086">
    <property type="entry name" value="NUDIX_hydrolase_dom"/>
</dbReference>
<comment type="caution">
    <text evidence="2">The sequence shown here is derived from an EMBL/GenBank/DDBJ whole genome shotgun (WGS) entry which is preliminary data.</text>
</comment>
<organism evidence="2">
    <name type="scientific">marine sediment metagenome</name>
    <dbReference type="NCBI Taxonomy" id="412755"/>
    <lineage>
        <taxon>unclassified sequences</taxon>
        <taxon>metagenomes</taxon>
        <taxon>ecological metagenomes</taxon>
    </lineage>
</organism>
<feature type="domain" description="Nudix hydrolase" evidence="1">
    <location>
        <begin position="8"/>
        <end position="102"/>
    </location>
</feature>
<dbReference type="Pfam" id="PF00293">
    <property type="entry name" value="NUDIX"/>
    <property type="match status" value="1"/>
</dbReference>
<sequence length="118" mass="13615">KNNFREASISCAFREFREETRLSLDHVQIIQEDQPYVETFQGSNGKTYCTYYYLAQFPRLLESHKIGTPHCIRDETVSEEASNVCWFSLEDACSLLNPQRQGFLKDADSIISSLNPQV</sequence>
<gene>
    <name evidence="2" type="ORF">S01H1_78897</name>
</gene>
<dbReference type="Gene3D" id="3.90.79.10">
    <property type="entry name" value="Nucleoside Triphosphate Pyrophosphohydrolase"/>
    <property type="match status" value="1"/>
</dbReference>
<dbReference type="SUPFAM" id="SSF55811">
    <property type="entry name" value="Nudix"/>
    <property type="match status" value="1"/>
</dbReference>
<dbReference type="InterPro" id="IPR015797">
    <property type="entry name" value="NUDIX_hydrolase-like_dom_sf"/>
</dbReference>
<reference evidence="2" key="1">
    <citation type="journal article" date="2014" name="Front. Microbiol.">
        <title>High frequency of phylogenetically diverse reductive dehalogenase-homologous genes in deep subseafloor sedimentary metagenomes.</title>
        <authorList>
            <person name="Kawai M."/>
            <person name="Futagami T."/>
            <person name="Toyoda A."/>
            <person name="Takaki Y."/>
            <person name="Nishi S."/>
            <person name="Hori S."/>
            <person name="Arai W."/>
            <person name="Tsubouchi T."/>
            <person name="Morono Y."/>
            <person name="Uchiyama I."/>
            <person name="Ito T."/>
            <person name="Fujiyama A."/>
            <person name="Inagaki F."/>
            <person name="Takami H."/>
        </authorList>
    </citation>
    <scope>NUCLEOTIDE SEQUENCE</scope>
    <source>
        <strain evidence="2">Expedition CK06-06</strain>
    </source>
</reference>
<proteinExistence type="predicted"/>